<dbReference type="RefSeq" id="WP_068536180.1">
    <property type="nucleotide sequence ID" value="NZ_LVJH01000048.1"/>
</dbReference>
<evidence type="ECO:0000256" key="3">
    <source>
        <dbReference type="PROSITE-ProRule" id="PRU01278"/>
    </source>
</evidence>
<evidence type="ECO:0000313" key="6">
    <source>
        <dbReference type="Proteomes" id="UP000076967"/>
    </source>
</evidence>
<feature type="domain" description="BMC" evidence="4">
    <location>
        <begin position="4"/>
        <end position="90"/>
    </location>
</feature>
<keyword evidence="2" id="KW-1283">Bacterial microcompartment</keyword>
<dbReference type="InterPro" id="IPR011238">
    <property type="entry name" value="Micro_shell_prot_PduT"/>
</dbReference>
<name>A0A168HMY6_9BACL</name>
<dbReference type="SUPFAM" id="SSF143414">
    <property type="entry name" value="CcmK-like"/>
    <property type="match status" value="2"/>
</dbReference>
<sequence length="181" mass="19827">MSSAIGVVELRSISKGYETADRMLKTSSVHVHHLKPICPGKFLIIISGDTADVQEAMDFAKVDANDFRISDFVLHGVHPEIVEGLKKRYSPQPIDAIGIMETSTVSSGIFALNNALKQSDIHVKRMNLGMAIGGKFLAVFTGSVSDVEQGMKVILSSMDEKRMVHYSVIPSPAEEIKNHFK</sequence>
<dbReference type="InterPro" id="IPR050575">
    <property type="entry name" value="BMC_shell"/>
</dbReference>
<proteinExistence type="inferred from homology"/>
<protein>
    <submittedName>
        <fullName evidence="5">Carboxysome shell protein</fullName>
    </submittedName>
</protein>
<comment type="caution">
    <text evidence="5">The sequence shown here is derived from an EMBL/GenBank/DDBJ whole genome shotgun (WGS) entry which is preliminary data.</text>
</comment>
<dbReference type="Proteomes" id="UP000076967">
    <property type="component" value="Unassembled WGS sequence"/>
</dbReference>
<dbReference type="Pfam" id="PF00936">
    <property type="entry name" value="BMC"/>
    <property type="match status" value="2"/>
</dbReference>
<evidence type="ECO:0000256" key="1">
    <source>
        <dbReference type="ARBA" id="ARBA00024322"/>
    </source>
</evidence>
<dbReference type="SMART" id="SM00877">
    <property type="entry name" value="BMC"/>
    <property type="match status" value="2"/>
</dbReference>
<dbReference type="PIRSF" id="PIRSF034834">
    <property type="entry name" value="PduT"/>
    <property type="match status" value="1"/>
</dbReference>
<accession>A0A168HMY6</accession>
<dbReference type="OrthoDB" id="9791973at2"/>
<evidence type="ECO:0000259" key="4">
    <source>
        <dbReference type="PROSITE" id="PS51930"/>
    </source>
</evidence>
<dbReference type="InterPro" id="IPR000249">
    <property type="entry name" value="BMC_dom"/>
</dbReference>
<organism evidence="5 6">
    <name type="scientific">Paenibacillus glacialis</name>
    <dbReference type="NCBI Taxonomy" id="494026"/>
    <lineage>
        <taxon>Bacteria</taxon>
        <taxon>Bacillati</taxon>
        <taxon>Bacillota</taxon>
        <taxon>Bacilli</taxon>
        <taxon>Bacillales</taxon>
        <taxon>Paenibacillaceae</taxon>
        <taxon>Paenibacillus</taxon>
    </lineage>
</organism>
<comment type="similarity">
    <text evidence="3">Belongs to the bacterial microcompartments protein family.</text>
</comment>
<evidence type="ECO:0000256" key="2">
    <source>
        <dbReference type="ARBA" id="ARBA00024446"/>
    </source>
</evidence>
<dbReference type="Gene3D" id="3.30.70.1710">
    <property type="match status" value="2"/>
</dbReference>
<comment type="subcellular location">
    <subcellularLocation>
        <location evidence="1">Bacterial microcompartment</location>
    </subcellularLocation>
</comment>
<keyword evidence="6" id="KW-1185">Reference proteome</keyword>
<dbReference type="STRING" id="494026.PGLA_19825"/>
<dbReference type="PROSITE" id="PS51930">
    <property type="entry name" value="BMC_2"/>
    <property type="match status" value="1"/>
</dbReference>
<dbReference type="GO" id="GO:0031469">
    <property type="term" value="C:bacterial microcompartment"/>
    <property type="evidence" value="ECO:0007669"/>
    <property type="project" value="UniProtKB-SubCell"/>
</dbReference>
<dbReference type="InterPro" id="IPR037233">
    <property type="entry name" value="CcmK-like_sf"/>
</dbReference>
<dbReference type="InterPro" id="IPR044872">
    <property type="entry name" value="CcmK/CsoS1_BMC"/>
</dbReference>
<reference evidence="5 6" key="1">
    <citation type="submission" date="2016-03" db="EMBL/GenBank/DDBJ databases">
        <title>Draft genome sequence of Paenibacillus glacialis DSM 22343.</title>
        <authorList>
            <person name="Shin S.-K."/>
            <person name="Yi H."/>
        </authorList>
    </citation>
    <scope>NUCLEOTIDE SEQUENCE [LARGE SCALE GENOMIC DNA]</scope>
    <source>
        <strain evidence="5 6">DSM 22343</strain>
    </source>
</reference>
<evidence type="ECO:0000313" key="5">
    <source>
        <dbReference type="EMBL" id="OAB38349.1"/>
    </source>
</evidence>
<dbReference type="EMBL" id="LVJH01000048">
    <property type="protein sequence ID" value="OAB38349.1"/>
    <property type="molecule type" value="Genomic_DNA"/>
</dbReference>
<gene>
    <name evidence="5" type="ORF">PGLA_19825</name>
</gene>
<dbReference type="PANTHER" id="PTHR33941:SF11">
    <property type="entry name" value="BACTERIAL MICROCOMPARTMENT SHELL PROTEIN PDUJ"/>
    <property type="match status" value="1"/>
</dbReference>
<dbReference type="CDD" id="cd07053">
    <property type="entry name" value="BMC_PduT_repeat1"/>
    <property type="match status" value="1"/>
</dbReference>
<dbReference type="AlphaFoldDB" id="A0A168HMY6"/>
<dbReference type="PANTHER" id="PTHR33941">
    <property type="entry name" value="PROPANEDIOL UTILIZATION PROTEIN PDUA"/>
    <property type="match status" value="1"/>
</dbReference>
<dbReference type="CDD" id="cd07054">
    <property type="entry name" value="BMC_PduT_repeat2"/>
    <property type="match status" value="1"/>
</dbReference>